<dbReference type="VEuPathDB" id="MicrosporidiaDB:M153_4610006319"/>
<dbReference type="GO" id="GO:0070006">
    <property type="term" value="F:metalloaminopeptidase activity"/>
    <property type="evidence" value="ECO:0007669"/>
    <property type="project" value="InterPro"/>
</dbReference>
<organism evidence="6 7">
    <name type="scientific">Pseudoloma neurophilia</name>
    <dbReference type="NCBI Taxonomy" id="146866"/>
    <lineage>
        <taxon>Eukaryota</taxon>
        <taxon>Fungi</taxon>
        <taxon>Fungi incertae sedis</taxon>
        <taxon>Microsporidia</taxon>
        <taxon>Pseudoloma</taxon>
    </lineage>
</organism>
<sequence length="488" mass="54859">MVKTPPERVQVPWQSVIPKITTDGTIHKLDFFKKKDENIELLSGENIELSTDESFLVKDDNVLIKVDSFDYECIRDATAESLSKMQSYKITRLNVSDYKAPFENFKDAVADGLILSQFKYDHFKKKEKPDPSYISLIDHDYFRPIAQNIARFLTVTPANLMTPTKFAQNVEEIIKHFDLPIKYECYDEKQCHDLKMNLFLSVGQGSVEECKFLILSYHGRNQDQDDQKRVKTEKFQSSYDFANGCSPSDKTEYDLILVGKGVTFDSGGLSLKPPKSQIDMKGDMMGASTVFSTILTVAKEKVPMNLKVFMPLTENLPSGCATKPSDVYVGRKGISVEINNTDAEGRLILADALSCAEDFNAKCILSCATLTGAVIIALGNLFYGIYSTDDEIYNKIEKSGVRVADKGWRMPLDKKYVKLLESDVADLSNVAYVAGSVTAAVFLKEFVTKYPYVHLDIAGMLETKDPWGKKFCCRPVAMLFEFCKSLSE</sequence>
<name>A0A0R0LXB6_9MICR</name>
<dbReference type="Pfam" id="PF00883">
    <property type="entry name" value="Peptidase_M17"/>
    <property type="match status" value="2"/>
</dbReference>
<dbReference type="Proteomes" id="UP000051530">
    <property type="component" value="Unassembled WGS sequence"/>
</dbReference>
<gene>
    <name evidence="6" type="ORF">M153_4610006319</name>
</gene>
<evidence type="ECO:0000256" key="1">
    <source>
        <dbReference type="ARBA" id="ARBA00009528"/>
    </source>
</evidence>
<protein>
    <submittedName>
        <fullName evidence="6">Aminopeptidase of the M17 family</fullName>
    </submittedName>
</protein>
<dbReference type="CDD" id="cd00433">
    <property type="entry name" value="Peptidase_M17"/>
    <property type="match status" value="1"/>
</dbReference>
<keyword evidence="7" id="KW-1185">Reference proteome</keyword>
<dbReference type="Gene3D" id="3.40.630.10">
    <property type="entry name" value="Zn peptidases"/>
    <property type="match status" value="1"/>
</dbReference>
<dbReference type="OrthoDB" id="412814at2759"/>
<dbReference type="PROSITE" id="PS00631">
    <property type="entry name" value="CYTOSOL_AP"/>
    <property type="match status" value="1"/>
</dbReference>
<dbReference type="InterPro" id="IPR011356">
    <property type="entry name" value="Leucine_aapep/pepB"/>
</dbReference>
<dbReference type="SUPFAM" id="SSF53187">
    <property type="entry name" value="Zn-dependent exopeptidases"/>
    <property type="match status" value="1"/>
</dbReference>
<accession>A0A0R0LXB6</accession>
<reference evidence="6 7" key="1">
    <citation type="submission" date="2015-07" db="EMBL/GenBank/DDBJ databases">
        <title>The genome of Pseudoloma neurophilia, a relevant intracellular parasite of the zebrafish.</title>
        <authorList>
            <person name="Ndikumana S."/>
            <person name="Pelin A."/>
            <person name="Sanders J."/>
            <person name="Corradi N."/>
        </authorList>
    </citation>
    <scope>NUCLEOTIDE SEQUENCE [LARGE SCALE GENOMIC DNA]</scope>
    <source>
        <strain evidence="6 7">MK1</strain>
    </source>
</reference>
<dbReference type="PRINTS" id="PR00481">
    <property type="entry name" value="LAMNOPPTDASE"/>
</dbReference>
<keyword evidence="4" id="KW-0378">Hydrolase</keyword>
<dbReference type="InterPro" id="IPR000819">
    <property type="entry name" value="Peptidase_M17_C"/>
</dbReference>
<dbReference type="EMBL" id="LGUB01000166">
    <property type="protein sequence ID" value="KRH93974.1"/>
    <property type="molecule type" value="Genomic_DNA"/>
</dbReference>
<dbReference type="PANTHER" id="PTHR11963">
    <property type="entry name" value="LEUCINE AMINOPEPTIDASE-RELATED"/>
    <property type="match status" value="1"/>
</dbReference>
<comment type="caution">
    <text evidence="6">The sequence shown here is derived from an EMBL/GenBank/DDBJ whole genome shotgun (WGS) entry which is preliminary data.</text>
</comment>
<evidence type="ECO:0000259" key="5">
    <source>
        <dbReference type="PROSITE" id="PS00631"/>
    </source>
</evidence>
<keyword evidence="2 6" id="KW-0031">Aminopeptidase</keyword>
<evidence type="ECO:0000313" key="6">
    <source>
        <dbReference type="EMBL" id="KRH93974.1"/>
    </source>
</evidence>
<dbReference type="PANTHER" id="PTHR11963:SF23">
    <property type="entry name" value="CYTOSOL AMINOPEPTIDASE"/>
    <property type="match status" value="1"/>
</dbReference>
<evidence type="ECO:0000313" key="7">
    <source>
        <dbReference type="Proteomes" id="UP000051530"/>
    </source>
</evidence>
<proteinExistence type="inferred from homology"/>
<dbReference type="GO" id="GO:0005737">
    <property type="term" value="C:cytoplasm"/>
    <property type="evidence" value="ECO:0007669"/>
    <property type="project" value="InterPro"/>
</dbReference>
<evidence type="ECO:0000256" key="2">
    <source>
        <dbReference type="ARBA" id="ARBA00022438"/>
    </source>
</evidence>
<dbReference type="SUPFAM" id="SSF52949">
    <property type="entry name" value="Macro domain-like"/>
    <property type="match status" value="1"/>
</dbReference>
<dbReference type="InterPro" id="IPR043472">
    <property type="entry name" value="Macro_dom-like"/>
</dbReference>
<evidence type="ECO:0000256" key="3">
    <source>
        <dbReference type="ARBA" id="ARBA00022670"/>
    </source>
</evidence>
<evidence type="ECO:0000256" key="4">
    <source>
        <dbReference type="ARBA" id="ARBA00022801"/>
    </source>
</evidence>
<keyword evidence="3" id="KW-0645">Protease</keyword>
<dbReference type="GO" id="GO:0030145">
    <property type="term" value="F:manganese ion binding"/>
    <property type="evidence" value="ECO:0007669"/>
    <property type="project" value="InterPro"/>
</dbReference>
<comment type="similarity">
    <text evidence="1">Belongs to the peptidase M17 family.</text>
</comment>
<dbReference type="AlphaFoldDB" id="A0A0R0LXB6"/>
<dbReference type="Gene3D" id="3.40.220.10">
    <property type="entry name" value="Leucine Aminopeptidase, subunit E, domain 1"/>
    <property type="match status" value="1"/>
</dbReference>
<dbReference type="GO" id="GO:0006508">
    <property type="term" value="P:proteolysis"/>
    <property type="evidence" value="ECO:0007669"/>
    <property type="project" value="UniProtKB-KW"/>
</dbReference>
<feature type="domain" description="Cytosol aminopeptidase" evidence="5">
    <location>
        <begin position="340"/>
        <end position="347"/>
    </location>
</feature>